<evidence type="ECO:0000256" key="1">
    <source>
        <dbReference type="SAM" id="SignalP"/>
    </source>
</evidence>
<name>A0A7D6A7Y5_PROMI</name>
<accession>A0A7D6A7Y5</accession>
<evidence type="ECO:0008006" key="3">
    <source>
        <dbReference type="Google" id="ProtNLM"/>
    </source>
</evidence>
<protein>
    <recommendedName>
        <fullName evidence="3">Phage protein</fullName>
    </recommendedName>
</protein>
<feature type="chain" id="PRO_5027648850" description="Phage protein" evidence="1">
    <location>
        <begin position="20"/>
        <end position="111"/>
    </location>
</feature>
<organism evidence="2">
    <name type="scientific">Proteus mirabilis</name>
    <dbReference type="NCBI Taxonomy" id="584"/>
    <lineage>
        <taxon>Bacteria</taxon>
        <taxon>Pseudomonadati</taxon>
        <taxon>Pseudomonadota</taxon>
        <taxon>Gammaproteobacteria</taxon>
        <taxon>Enterobacterales</taxon>
        <taxon>Morganellaceae</taxon>
        <taxon>Proteus</taxon>
    </lineage>
</organism>
<evidence type="ECO:0000313" key="2">
    <source>
        <dbReference type="EMBL" id="QLJ18318.1"/>
    </source>
</evidence>
<feature type="signal peptide" evidence="1">
    <location>
        <begin position="1"/>
        <end position="19"/>
    </location>
</feature>
<proteinExistence type="predicted"/>
<sequence length="111" mass="12288">MKRIFIVAVLLSIGFSVNAKTYTKEQITSMVNAGNYPEQGESQSKSSYTSFADCKNTANYTLSAVSDDYPVRVLVDAPLAYLVKVWTNDGIVMVTCSEPDKKMVITQAKYK</sequence>
<dbReference type="AlphaFoldDB" id="A0A7D6A7Y5"/>
<keyword evidence="1" id="KW-0732">Signal</keyword>
<reference evidence="2" key="1">
    <citation type="submission" date="2020-07" db="EMBL/GenBank/DDBJ databases">
        <title>Hypervirulent multi-drug resistant Proteus mirabilis strain with mosaic plasmid.</title>
        <authorList>
            <person name="Shelenkov A."/>
            <person name="Mikhaylova Y.V."/>
            <person name="Yanushevich Y.G."/>
            <person name="Petrova L."/>
            <person name="Fomina V."/>
            <person name="Zamyatin M."/>
            <person name="Shagin D."/>
        </authorList>
    </citation>
    <scope>NUCLEOTIDE SEQUENCE</scope>
    <source>
        <strain evidence="2">CriePir89</strain>
    </source>
</reference>
<gene>
    <name evidence="2" type="ORF">HZ283_14860</name>
</gene>
<dbReference type="EMBL" id="CP059056">
    <property type="protein sequence ID" value="QLJ18318.1"/>
    <property type="molecule type" value="Genomic_DNA"/>
</dbReference>
<dbReference type="RefSeq" id="WP_409547115.1">
    <property type="nucleotide sequence ID" value="NZ_JBKCRB010000042.1"/>
</dbReference>